<dbReference type="Proteomes" id="UP000265520">
    <property type="component" value="Unassembled WGS sequence"/>
</dbReference>
<keyword evidence="2" id="KW-1185">Reference proteome</keyword>
<proteinExistence type="predicted"/>
<evidence type="ECO:0000313" key="2">
    <source>
        <dbReference type="Proteomes" id="UP000265520"/>
    </source>
</evidence>
<protein>
    <submittedName>
        <fullName evidence="1">Uncharacterized protein</fullName>
    </submittedName>
</protein>
<comment type="caution">
    <text evidence="1">The sequence shown here is derived from an EMBL/GenBank/DDBJ whole genome shotgun (WGS) entry which is preliminary data.</text>
</comment>
<sequence>TGARVVFEAHVLSRSGKIFEGSGGCVCYVCVIEDGRED</sequence>
<evidence type="ECO:0000313" key="1">
    <source>
        <dbReference type="EMBL" id="MCI97871.1"/>
    </source>
</evidence>
<organism evidence="1 2">
    <name type="scientific">Trifolium medium</name>
    <dbReference type="NCBI Taxonomy" id="97028"/>
    <lineage>
        <taxon>Eukaryota</taxon>
        <taxon>Viridiplantae</taxon>
        <taxon>Streptophyta</taxon>
        <taxon>Embryophyta</taxon>
        <taxon>Tracheophyta</taxon>
        <taxon>Spermatophyta</taxon>
        <taxon>Magnoliopsida</taxon>
        <taxon>eudicotyledons</taxon>
        <taxon>Gunneridae</taxon>
        <taxon>Pentapetalae</taxon>
        <taxon>rosids</taxon>
        <taxon>fabids</taxon>
        <taxon>Fabales</taxon>
        <taxon>Fabaceae</taxon>
        <taxon>Papilionoideae</taxon>
        <taxon>50 kb inversion clade</taxon>
        <taxon>NPAAA clade</taxon>
        <taxon>Hologalegina</taxon>
        <taxon>IRL clade</taxon>
        <taxon>Trifolieae</taxon>
        <taxon>Trifolium</taxon>
    </lineage>
</organism>
<dbReference type="AlphaFoldDB" id="A0A392WH38"/>
<feature type="non-terminal residue" evidence="1">
    <location>
        <position position="1"/>
    </location>
</feature>
<reference evidence="1 2" key="1">
    <citation type="journal article" date="2018" name="Front. Plant Sci.">
        <title>Red Clover (Trifolium pratense) and Zigzag Clover (T. medium) - A Picture of Genomic Similarities and Differences.</title>
        <authorList>
            <person name="Dluhosova J."/>
            <person name="Istvanek J."/>
            <person name="Nedelnik J."/>
            <person name="Repkova J."/>
        </authorList>
    </citation>
    <scope>NUCLEOTIDE SEQUENCE [LARGE SCALE GENOMIC DNA]</scope>
    <source>
        <strain evidence="2">cv. 10/8</strain>
        <tissue evidence="1">Leaf</tissue>
    </source>
</reference>
<name>A0A392WH38_9FABA</name>
<accession>A0A392WH38</accession>
<dbReference type="EMBL" id="LXQA011456947">
    <property type="protein sequence ID" value="MCI97871.1"/>
    <property type="molecule type" value="Genomic_DNA"/>
</dbReference>